<feature type="region of interest" description="Disordered" evidence="1">
    <location>
        <begin position="1"/>
        <end position="63"/>
    </location>
</feature>
<keyword evidence="3" id="KW-1185">Reference proteome</keyword>
<accession>A0ABP5J2N3</accession>
<name>A0ABP5J2N3_9ACTN</name>
<protein>
    <submittedName>
        <fullName evidence="2">Uncharacterized protein</fullName>
    </submittedName>
</protein>
<comment type="caution">
    <text evidence="2">The sequence shown here is derived from an EMBL/GenBank/DDBJ whole genome shotgun (WGS) entry which is preliminary data.</text>
</comment>
<gene>
    <name evidence="2" type="ORF">GCM10009802_08520</name>
</gene>
<proteinExistence type="predicted"/>
<reference evidence="3" key="1">
    <citation type="journal article" date="2019" name="Int. J. Syst. Evol. Microbiol.">
        <title>The Global Catalogue of Microorganisms (GCM) 10K type strain sequencing project: providing services to taxonomists for standard genome sequencing and annotation.</title>
        <authorList>
            <consortium name="The Broad Institute Genomics Platform"/>
            <consortium name="The Broad Institute Genome Sequencing Center for Infectious Disease"/>
            <person name="Wu L."/>
            <person name="Ma J."/>
        </authorList>
    </citation>
    <scope>NUCLEOTIDE SEQUENCE [LARGE SCALE GENOMIC DNA]</scope>
    <source>
        <strain evidence="3">JCM 15481</strain>
    </source>
</reference>
<organism evidence="2 3">
    <name type="scientific">Streptomyces synnematoformans</name>
    <dbReference type="NCBI Taxonomy" id="415721"/>
    <lineage>
        <taxon>Bacteria</taxon>
        <taxon>Bacillati</taxon>
        <taxon>Actinomycetota</taxon>
        <taxon>Actinomycetes</taxon>
        <taxon>Kitasatosporales</taxon>
        <taxon>Streptomycetaceae</taxon>
        <taxon>Streptomyces</taxon>
    </lineage>
</organism>
<dbReference type="Proteomes" id="UP001500443">
    <property type="component" value="Unassembled WGS sequence"/>
</dbReference>
<dbReference type="EMBL" id="BAAAPF010000010">
    <property type="protein sequence ID" value="GAA2111052.1"/>
    <property type="molecule type" value="Genomic_DNA"/>
</dbReference>
<sequence>MSGTPDPAELRRRRKERRAAQQAGEAAETTSGPEAESADSSPPALHEEPVIAQGRPQPMIRLDDLPEVVDAPDATGPLTEDEEERWELCRRSFQQYQEAWWVAAKALHISLKGRLWRRDYETAEAFIQDVGRMSTSNAYRQIAGAEVAALLTSPARIELESNDQSRMRDSEKTQGQKPLVISQRAAEALTYLREDYGASVAANAYRAAVEVTGRDRVSQKTITGIVQQLPRKADEELSEEELTGRVRDLAKKQTEKEAAEAEAAVDPVKAFGEYVAAARDFSRKTRGMAAAYKKAAKVDQAKADKLAKQLRTHLAHAADNFPDV</sequence>
<evidence type="ECO:0000313" key="2">
    <source>
        <dbReference type="EMBL" id="GAA2111052.1"/>
    </source>
</evidence>
<evidence type="ECO:0000256" key="1">
    <source>
        <dbReference type="SAM" id="MobiDB-lite"/>
    </source>
</evidence>
<evidence type="ECO:0000313" key="3">
    <source>
        <dbReference type="Proteomes" id="UP001500443"/>
    </source>
</evidence>
<dbReference type="RefSeq" id="WP_344287994.1">
    <property type="nucleotide sequence ID" value="NZ_BAAAPF010000010.1"/>
</dbReference>